<dbReference type="Gene3D" id="1.10.1220.10">
    <property type="entry name" value="Met repressor-like"/>
    <property type="match status" value="1"/>
</dbReference>
<dbReference type="InterPro" id="IPR035069">
    <property type="entry name" value="TTHA1013/TTHA0281-like"/>
</dbReference>
<reference evidence="1 2" key="1">
    <citation type="submission" date="2014-03" db="EMBL/GenBank/DDBJ databases">
        <title>Genomics of Bifidobacteria.</title>
        <authorList>
            <person name="Ventura M."/>
            <person name="Milani C."/>
            <person name="Lugli G.A."/>
        </authorList>
    </citation>
    <scope>NUCLEOTIDE SEQUENCE [LARGE SCALE GENOMIC DNA]</scope>
    <source>
        <strain evidence="1 2">LMG 21589</strain>
    </source>
</reference>
<dbReference type="RefSeq" id="WP_033518565.1">
    <property type="nucleotide sequence ID" value="NZ_CAJPMS010000012.1"/>
</dbReference>
<dbReference type="AlphaFoldDB" id="A0A087D731"/>
<organism evidence="1 2">
    <name type="scientific">Bifidobacterium scardovii</name>
    <dbReference type="NCBI Taxonomy" id="158787"/>
    <lineage>
        <taxon>Bacteria</taxon>
        <taxon>Bacillati</taxon>
        <taxon>Actinomycetota</taxon>
        <taxon>Actinomycetes</taxon>
        <taxon>Bifidobacteriales</taxon>
        <taxon>Bifidobacteriaceae</taxon>
        <taxon>Bifidobacterium</taxon>
    </lineage>
</organism>
<dbReference type="STRING" id="158787.BSCA_2020"/>
<dbReference type="InterPro" id="IPR013321">
    <property type="entry name" value="Arc_rbn_hlx_hlx"/>
</dbReference>
<dbReference type="InterPro" id="IPR010985">
    <property type="entry name" value="Ribbon_hlx_hlx"/>
</dbReference>
<dbReference type="GO" id="GO:0006355">
    <property type="term" value="P:regulation of DNA-templated transcription"/>
    <property type="evidence" value="ECO:0007669"/>
    <property type="project" value="InterPro"/>
</dbReference>
<dbReference type="InterPro" id="IPR008651">
    <property type="entry name" value="Uncharacterised_HicB"/>
</dbReference>
<dbReference type="OrthoDB" id="5297106at2"/>
<sequence>MADESSRYVYRIHWSNRESGFVGTVAELPDVRYVAQSAVEALTGARSRVEERVGALRRSGAEVPVPFEDRSYSGHFMVRVPPEMHRRLVIEAAEQGVSLNRLVQSRLA</sequence>
<evidence type="ECO:0000313" key="2">
    <source>
        <dbReference type="Proteomes" id="UP000029033"/>
    </source>
</evidence>
<proteinExistence type="predicted"/>
<protein>
    <submittedName>
        <fullName evidence="1">HicB</fullName>
    </submittedName>
</protein>
<dbReference type="SUPFAM" id="SSF143100">
    <property type="entry name" value="TTHA1013/TTHA0281-like"/>
    <property type="match status" value="1"/>
</dbReference>
<dbReference type="SUPFAM" id="SSF47598">
    <property type="entry name" value="Ribbon-helix-helix"/>
    <property type="match status" value="1"/>
</dbReference>
<dbReference type="Pfam" id="PF05534">
    <property type="entry name" value="HicB"/>
    <property type="match status" value="1"/>
</dbReference>
<keyword evidence="2" id="KW-1185">Reference proteome</keyword>
<accession>A0A087D731</accession>
<dbReference type="EMBL" id="JGZO01000023">
    <property type="protein sequence ID" value="KFI91331.1"/>
    <property type="molecule type" value="Genomic_DNA"/>
</dbReference>
<comment type="caution">
    <text evidence="1">The sequence shown here is derived from an EMBL/GenBank/DDBJ whole genome shotgun (WGS) entry which is preliminary data.</text>
</comment>
<name>A0A087D731_9BIFI</name>
<dbReference type="GeneID" id="85165368"/>
<evidence type="ECO:0000313" key="1">
    <source>
        <dbReference type="EMBL" id="KFI91331.1"/>
    </source>
</evidence>
<dbReference type="eggNOG" id="COG4226">
    <property type="taxonomic scope" value="Bacteria"/>
</dbReference>
<dbReference type="Proteomes" id="UP000029033">
    <property type="component" value="Unassembled WGS sequence"/>
</dbReference>
<gene>
    <name evidence="1" type="ORF">BSCA_2020</name>
</gene>